<feature type="region of interest" description="Disordered" evidence="1">
    <location>
        <begin position="1"/>
        <end position="39"/>
    </location>
</feature>
<sequence length="53" mass="5875">MRPTSSKPLSNSRTESEDDDSNAHQIQSVEATVVRTSRKATPDTLIQICRCVD</sequence>
<name>A0AB39C0N8_9CAUD</name>
<organism evidence="2">
    <name type="scientific">Salmonella phage PMBT18</name>
    <dbReference type="NCBI Taxonomy" id="3229742"/>
    <lineage>
        <taxon>Viruses</taxon>
        <taxon>Duplodnaviria</taxon>
        <taxon>Heunggongvirae</taxon>
        <taxon>Uroviricota</taxon>
        <taxon>Caudoviricetes</taxon>
    </lineage>
</organism>
<protein>
    <submittedName>
        <fullName evidence="2">Uncharacterized protein</fullName>
    </submittedName>
</protein>
<reference evidence="2" key="1">
    <citation type="submission" date="2024-06" db="EMBL/GenBank/DDBJ databases">
        <title>This phage originates from the Bacteriophage catalogue of the Bacteriophage Competence Centre, Department of Microbiology und Biotechnology, Max Rubner-Institut, Kiel, Germany.</title>
        <authorList>
            <person name="Sprotte S."/>
            <person name="Brinks E."/>
            <person name="Hille F."/>
        </authorList>
    </citation>
    <scope>NUCLEOTIDE SEQUENCE</scope>
</reference>
<feature type="compositionally biased region" description="Polar residues" evidence="1">
    <location>
        <begin position="1"/>
        <end position="13"/>
    </location>
</feature>
<evidence type="ECO:0000313" key="2">
    <source>
        <dbReference type="EMBL" id="XDJ00141.1"/>
    </source>
</evidence>
<dbReference type="EMBL" id="PP926505">
    <property type="protein sequence ID" value="XDJ00141.1"/>
    <property type="molecule type" value="Genomic_DNA"/>
</dbReference>
<proteinExistence type="predicted"/>
<accession>A0AB39C0N8</accession>
<evidence type="ECO:0000256" key="1">
    <source>
        <dbReference type="SAM" id="MobiDB-lite"/>
    </source>
</evidence>